<dbReference type="EMBL" id="PVWQ01000010">
    <property type="protein sequence ID" value="RDW70671.1"/>
    <property type="molecule type" value="Genomic_DNA"/>
</dbReference>
<dbReference type="InterPro" id="IPR020845">
    <property type="entry name" value="AMP-binding_CS"/>
</dbReference>
<organism evidence="5 6">
    <name type="scientific">Aspergillus mulundensis</name>
    <dbReference type="NCBI Taxonomy" id="1810919"/>
    <lineage>
        <taxon>Eukaryota</taxon>
        <taxon>Fungi</taxon>
        <taxon>Dikarya</taxon>
        <taxon>Ascomycota</taxon>
        <taxon>Pezizomycotina</taxon>
        <taxon>Eurotiomycetes</taxon>
        <taxon>Eurotiomycetidae</taxon>
        <taxon>Eurotiales</taxon>
        <taxon>Aspergillaceae</taxon>
        <taxon>Aspergillus</taxon>
        <taxon>Aspergillus subgen. Nidulantes</taxon>
    </lineage>
</organism>
<dbReference type="OrthoDB" id="6509636at2759"/>
<evidence type="ECO:0000256" key="2">
    <source>
        <dbReference type="ARBA" id="ARBA00022598"/>
    </source>
</evidence>
<evidence type="ECO:0000259" key="4">
    <source>
        <dbReference type="Pfam" id="PF13193"/>
    </source>
</evidence>
<evidence type="ECO:0000313" key="6">
    <source>
        <dbReference type="Proteomes" id="UP000256690"/>
    </source>
</evidence>
<name>A0A3D8R9V9_9EURO</name>
<feature type="domain" description="AMP-dependent synthetase/ligase" evidence="3">
    <location>
        <begin position="212"/>
        <end position="411"/>
    </location>
</feature>
<dbReference type="Pfam" id="PF00501">
    <property type="entry name" value="AMP-binding"/>
    <property type="match status" value="2"/>
</dbReference>
<dbReference type="STRING" id="1810919.A0A3D8R9V9"/>
<dbReference type="GO" id="GO:0016405">
    <property type="term" value="F:CoA-ligase activity"/>
    <property type="evidence" value="ECO:0007669"/>
    <property type="project" value="TreeGrafter"/>
</dbReference>
<evidence type="ECO:0000259" key="3">
    <source>
        <dbReference type="Pfam" id="PF00501"/>
    </source>
</evidence>
<evidence type="ECO:0000313" key="5">
    <source>
        <dbReference type="EMBL" id="RDW70671.1"/>
    </source>
</evidence>
<dbReference type="SUPFAM" id="SSF56801">
    <property type="entry name" value="Acetyl-CoA synthetase-like"/>
    <property type="match status" value="1"/>
</dbReference>
<dbReference type="GeneID" id="38118552"/>
<accession>A0A3D8R9V9</accession>
<dbReference type="Proteomes" id="UP000256690">
    <property type="component" value="Unassembled WGS sequence"/>
</dbReference>
<proteinExistence type="inferred from homology"/>
<keyword evidence="2 5" id="KW-0436">Ligase</keyword>
<reference evidence="5 6" key="1">
    <citation type="journal article" date="2018" name="IMA Fungus">
        <title>IMA Genome-F 9: Draft genome sequence of Annulohypoxylon stygium, Aspergillus mulundensis, Berkeleyomyces basicola (syn. Thielaviopsis basicola), Ceratocystis smalleyi, two Cercospora beticola strains, Coleophoma cylindrospora, Fusarium fracticaudum, Phialophora cf. hyalina, and Morchella septimelata.</title>
        <authorList>
            <person name="Wingfield B.D."/>
            <person name="Bills G.F."/>
            <person name="Dong Y."/>
            <person name="Huang W."/>
            <person name="Nel W.J."/>
            <person name="Swalarsk-Parry B.S."/>
            <person name="Vaghefi N."/>
            <person name="Wilken P.M."/>
            <person name="An Z."/>
            <person name="de Beer Z.W."/>
            <person name="De Vos L."/>
            <person name="Chen L."/>
            <person name="Duong T.A."/>
            <person name="Gao Y."/>
            <person name="Hammerbacher A."/>
            <person name="Kikkert J.R."/>
            <person name="Li Y."/>
            <person name="Li H."/>
            <person name="Li K."/>
            <person name="Li Q."/>
            <person name="Liu X."/>
            <person name="Ma X."/>
            <person name="Naidoo K."/>
            <person name="Pethybridge S.J."/>
            <person name="Sun J."/>
            <person name="Steenkamp E.T."/>
            <person name="van der Nest M.A."/>
            <person name="van Wyk S."/>
            <person name="Wingfield M.J."/>
            <person name="Xiong C."/>
            <person name="Yue Q."/>
            <person name="Zhang X."/>
        </authorList>
    </citation>
    <scope>NUCLEOTIDE SEQUENCE [LARGE SCALE GENOMIC DNA]</scope>
    <source>
        <strain evidence="5 6">DSM 5745</strain>
    </source>
</reference>
<comment type="similarity">
    <text evidence="1">Belongs to the ATP-dependent AMP-binding enzyme family.</text>
</comment>
<dbReference type="RefSeq" id="XP_026601202.1">
    <property type="nucleotide sequence ID" value="XM_026750198.1"/>
</dbReference>
<dbReference type="Gene3D" id="3.40.50.12780">
    <property type="entry name" value="N-terminal domain of ligase-like"/>
    <property type="match status" value="2"/>
</dbReference>
<dbReference type="PANTHER" id="PTHR24096:SF149">
    <property type="entry name" value="AMP-BINDING DOMAIN-CONTAINING PROTEIN-RELATED"/>
    <property type="match status" value="1"/>
</dbReference>
<comment type="caution">
    <text evidence="5">The sequence shown here is derived from an EMBL/GenBank/DDBJ whole genome shotgun (WGS) entry which is preliminary data.</text>
</comment>
<keyword evidence="6" id="KW-1185">Reference proteome</keyword>
<dbReference type="PROSITE" id="PS00455">
    <property type="entry name" value="AMP_BINDING"/>
    <property type="match status" value="1"/>
</dbReference>
<dbReference type="PANTHER" id="PTHR24096">
    <property type="entry name" value="LONG-CHAIN-FATTY-ACID--COA LIGASE"/>
    <property type="match status" value="1"/>
</dbReference>
<sequence length="577" mass="63632">MQQTPVPQVGIWQLLFERRDRPFPESHVIFQDGASKTSYTFNDLRIQSEKFGSALKTQWGFEKGDVLALMSPNCIDTPAVTWGCHYTGGIVAPVNPGLSPRELQLQLVRSQARGMVVHPSRLSTALEAAKLASLPSDRVLVLGGRDDSGAGNTTARFIDSALSDPVGPVHIDPDDVAFLVYSSGTTGLPKGVYLRKHFAVTEAIWIVLRLSPPGVMISHRNVVADVVLQAAIEGPHVNWSKDRTLAVLPTYHIYGLICLVHLPVWLGTSTIFMEKFDLQTFCRLIREHSITHAYVAPPIVLHLAKNPSINGRDLSSLRMITSGGAPLGEALIHETYDRWKIPIRQAYGLSETTSVSHIQRWDSWNVGIGSNGPVIPGVQARIVPDSNPSKTAALNEEGELWIRGPTVFNGYMDDASSTKACKTADGWFQTGDIGYEDARGNLHITDRAKDMIKFKGFQIAPTELEDILIEHPAVRDVAVIGIWNDEMHSEVPLAYLVGKGGVNETDPDHVALSVMEYLGQRVVHYKHLRGGVIWTHQIPKSPSGKILKRALRDRVGTVDKGRRILAPEYARYRSAKL</sequence>
<protein>
    <submittedName>
        <fullName evidence="5">Phenylacetyl-CoA ligase, putative (JCVI)</fullName>
    </submittedName>
</protein>
<dbReference type="CDD" id="cd05911">
    <property type="entry name" value="Firefly_Luc_like"/>
    <property type="match status" value="1"/>
</dbReference>
<dbReference type="InterPro" id="IPR045851">
    <property type="entry name" value="AMP-bd_C_sf"/>
</dbReference>
<dbReference type="InterPro" id="IPR042099">
    <property type="entry name" value="ANL_N_sf"/>
</dbReference>
<gene>
    <name evidence="5" type="ORF">DSM5745_08182</name>
</gene>
<dbReference type="Gene3D" id="3.30.300.30">
    <property type="match status" value="1"/>
</dbReference>
<evidence type="ECO:0000256" key="1">
    <source>
        <dbReference type="ARBA" id="ARBA00006432"/>
    </source>
</evidence>
<dbReference type="AlphaFoldDB" id="A0A3D8R9V9"/>
<feature type="domain" description="AMP-dependent synthetase/ligase" evidence="3">
    <location>
        <begin position="17"/>
        <end position="203"/>
    </location>
</feature>
<dbReference type="InterPro" id="IPR025110">
    <property type="entry name" value="AMP-bd_C"/>
</dbReference>
<dbReference type="InterPro" id="IPR000873">
    <property type="entry name" value="AMP-dep_synth/lig_dom"/>
</dbReference>
<dbReference type="Pfam" id="PF13193">
    <property type="entry name" value="AMP-binding_C"/>
    <property type="match status" value="1"/>
</dbReference>
<feature type="domain" description="AMP-binding enzyme C-terminal" evidence="4">
    <location>
        <begin position="463"/>
        <end position="545"/>
    </location>
</feature>